<name>H9UKN4_SPIAZ</name>
<keyword evidence="6" id="KW-0057">Aromatic amino acid biosynthesis</keyword>
<dbReference type="AlphaFoldDB" id="H9UKN4"/>
<evidence type="ECO:0000256" key="6">
    <source>
        <dbReference type="ARBA" id="ARBA00023141"/>
    </source>
</evidence>
<keyword evidence="3" id="KW-0028">Amino-acid biosynthesis</keyword>
<dbReference type="InterPro" id="IPR030963">
    <property type="entry name" value="DHQ_synth_fam"/>
</dbReference>
<evidence type="ECO:0000256" key="5">
    <source>
        <dbReference type="ARBA" id="ARBA00023027"/>
    </source>
</evidence>
<organism evidence="11 12">
    <name type="scientific">Spirochaeta africana (strain ATCC 700263 / DSM 8902 / Z-7692)</name>
    <dbReference type="NCBI Taxonomy" id="889378"/>
    <lineage>
        <taxon>Bacteria</taxon>
        <taxon>Pseudomonadati</taxon>
        <taxon>Spirochaetota</taxon>
        <taxon>Spirochaetia</taxon>
        <taxon>Spirochaetales</taxon>
        <taxon>Spirochaetaceae</taxon>
        <taxon>Spirochaeta</taxon>
    </lineage>
</organism>
<dbReference type="PANTHER" id="PTHR43622:SF7">
    <property type="entry name" value="3-DEHYDROQUINATE SYNTHASE, CHLOROPLASTIC"/>
    <property type="match status" value="1"/>
</dbReference>
<dbReference type="PIRSF" id="PIRSF001455">
    <property type="entry name" value="DHQ_synth"/>
    <property type="match status" value="1"/>
</dbReference>
<dbReference type="InterPro" id="IPR050071">
    <property type="entry name" value="Dehydroquinate_synthase"/>
</dbReference>
<evidence type="ECO:0000256" key="1">
    <source>
        <dbReference type="ARBA" id="ARBA00001911"/>
    </source>
</evidence>
<dbReference type="RefSeq" id="WP_014456060.1">
    <property type="nucleotide sequence ID" value="NC_017098.1"/>
</dbReference>
<dbReference type="PATRIC" id="fig|889378.3.peg.2014"/>
<protein>
    <submittedName>
        <fullName evidence="11">3-dehydroquinate synthetase</fullName>
    </submittedName>
</protein>
<dbReference type="Gene3D" id="1.20.1090.10">
    <property type="entry name" value="Dehydroquinate synthase-like - alpha domain"/>
    <property type="match status" value="1"/>
</dbReference>
<evidence type="ECO:0000313" key="12">
    <source>
        <dbReference type="Proteomes" id="UP000007383"/>
    </source>
</evidence>
<evidence type="ECO:0000256" key="4">
    <source>
        <dbReference type="ARBA" id="ARBA00022723"/>
    </source>
</evidence>
<comment type="cofactor">
    <cofactor evidence="1">
        <name>NAD(+)</name>
        <dbReference type="ChEBI" id="CHEBI:57540"/>
    </cofactor>
</comment>
<evidence type="ECO:0000313" key="11">
    <source>
        <dbReference type="EMBL" id="AFG38077.1"/>
    </source>
</evidence>
<proteinExistence type="predicted"/>
<dbReference type="GO" id="GO:0009073">
    <property type="term" value="P:aromatic amino acid family biosynthetic process"/>
    <property type="evidence" value="ECO:0007669"/>
    <property type="project" value="UniProtKB-KW"/>
</dbReference>
<dbReference type="PANTHER" id="PTHR43622">
    <property type="entry name" value="3-DEHYDROQUINATE SYNTHASE"/>
    <property type="match status" value="1"/>
</dbReference>
<reference evidence="12" key="1">
    <citation type="journal article" date="2013" name="Stand. Genomic Sci.">
        <title>Complete genome sequence of the halophilic bacterium Spirochaeta africana type strain (Z-7692(T)) from the alkaline Lake Magadi in the East African Rift.</title>
        <authorList>
            <person name="Liolos K."/>
            <person name="Abt B."/>
            <person name="Scheuner C."/>
            <person name="Teshima H."/>
            <person name="Held B."/>
            <person name="Lapidus A."/>
            <person name="Nolan M."/>
            <person name="Lucas S."/>
            <person name="Deshpande S."/>
            <person name="Cheng J.F."/>
            <person name="Tapia R."/>
            <person name="Goodwin L.A."/>
            <person name="Pitluck S."/>
            <person name="Pagani I."/>
            <person name="Ivanova N."/>
            <person name="Mavromatis K."/>
            <person name="Mikhailova N."/>
            <person name="Huntemann M."/>
            <person name="Pati A."/>
            <person name="Chen A."/>
            <person name="Palaniappan K."/>
            <person name="Land M."/>
            <person name="Rohde M."/>
            <person name="Tindall B.J."/>
            <person name="Detter J.C."/>
            <person name="Goker M."/>
            <person name="Bristow J."/>
            <person name="Eisen J.A."/>
            <person name="Markowitz V."/>
            <person name="Hugenholtz P."/>
            <person name="Woyke T."/>
            <person name="Klenk H.P."/>
            <person name="Kyrpides N.C."/>
        </authorList>
    </citation>
    <scope>NUCLEOTIDE SEQUENCE</scope>
    <source>
        <strain evidence="12">ATCC 700263 / DSM 8902 / Z-7692</strain>
    </source>
</reference>
<dbReference type="GO" id="GO:0046872">
    <property type="term" value="F:metal ion binding"/>
    <property type="evidence" value="ECO:0007669"/>
    <property type="project" value="UniProtKB-KW"/>
</dbReference>
<keyword evidence="7" id="KW-0456">Lyase</keyword>
<comment type="cofactor">
    <cofactor evidence="2">
        <name>Co(2+)</name>
        <dbReference type="ChEBI" id="CHEBI:48828"/>
    </cofactor>
</comment>
<accession>H9UKN4</accession>
<dbReference type="eggNOG" id="COG0337">
    <property type="taxonomic scope" value="Bacteria"/>
</dbReference>
<evidence type="ECO:0000256" key="3">
    <source>
        <dbReference type="ARBA" id="ARBA00022605"/>
    </source>
</evidence>
<dbReference type="KEGG" id="sfc:Spiaf_2028"/>
<keyword evidence="8" id="KW-0170">Cobalt</keyword>
<dbReference type="OrthoDB" id="9806583at2"/>
<dbReference type="CDD" id="cd08195">
    <property type="entry name" value="DHQS"/>
    <property type="match status" value="1"/>
</dbReference>
<dbReference type="InterPro" id="IPR030960">
    <property type="entry name" value="DHQS/DOIS_N"/>
</dbReference>
<dbReference type="SUPFAM" id="SSF56796">
    <property type="entry name" value="Dehydroquinate synthase-like"/>
    <property type="match status" value="1"/>
</dbReference>
<dbReference type="Proteomes" id="UP000007383">
    <property type="component" value="Chromosome"/>
</dbReference>
<dbReference type="InterPro" id="IPR056179">
    <property type="entry name" value="DHQS_C"/>
</dbReference>
<evidence type="ECO:0000256" key="2">
    <source>
        <dbReference type="ARBA" id="ARBA00001941"/>
    </source>
</evidence>
<dbReference type="STRING" id="889378.Spiaf_2028"/>
<evidence type="ECO:0000256" key="8">
    <source>
        <dbReference type="ARBA" id="ARBA00023285"/>
    </source>
</evidence>
<dbReference type="Pfam" id="PF01761">
    <property type="entry name" value="DHQ_synthase"/>
    <property type="match status" value="1"/>
</dbReference>
<keyword evidence="12" id="KW-1185">Reference proteome</keyword>
<gene>
    <name evidence="11" type="ordered locus">Spiaf_2028</name>
</gene>
<evidence type="ECO:0000259" key="10">
    <source>
        <dbReference type="Pfam" id="PF24621"/>
    </source>
</evidence>
<dbReference type="Pfam" id="PF24621">
    <property type="entry name" value="DHQS_C"/>
    <property type="match status" value="1"/>
</dbReference>
<dbReference type="HOGENOM" id="CLU_001201_0_1_12"/>
<evidence type="ECO:0000256" key="7">
    <source>
        <dbReference type="ARBA" id="ARBA00023239"/>
    </source>
</evidence>
<keyword evidence="4" id="KW-0479">Metal-binding</keyword>
<feature type="domain" description="3-dehydroquinate synthase C-terminal" evidence="10">
    <location>
        <begin position="167"/>
        <end position="323"/>
    </location>
</feature>
<feature type="domain" description="3-dehydroquinate synthase N-terminal" evidence="9">
    <location>
        <begin position="54"/>
        <end position="165"/>
    </location>
</feature>
<dbReference type="EMBL" id="CP003282">
    <property type="protein sequence ID" value="AFG38077.1"/>
    <property type="molecule type" value="Genomic_DNA"/>
</dbReference>
<sequence length="366" mass="39952">MELKVDSFRTRVHFDSTIALADGIDAAVVDASIAASAPIHGVDLSGLENRPTLEMQADEPAKQWENVARVLDLLLENGVARDGCLFGVGGGVLCDLAAFAASIYMRGIDCVLMPTTLLAMVDAAFGGKTGMNYGGYKNMVGTFHPARELLIQPDFLRSLPAHELHSGMGEVFKSALLMRGDLWELLRAHGRDLLQADRRDDREWQRVRPMWRDIIEQSLTVKGNIVAADFRESGQRAFLNLGHTYGHAAESVLGFGAVPHGTLVVWGIVRALHLGELLGITPTAYRQQVQDLASEMGYPLQITLPAGHSPEDLITAMRSDKKKRAGRVRFVLQRGPGETELRVVEEQLVLRSLESGVQLAARPATG</sequence>
<keyword evidence="5" id="KW-0520">NAD</keyword>
<dbReference type="GO" id="GO:0008652">
    <property type="term" value="P:amino acid biosynthetic process"/>
    <property type="evidence" value="ECO:0007669"/>
    <property type="project" value="UniProtKB-KW"/>
</dbReference>
<evidence type="ECO:0000259" key="9">
    <source>
        <dbReference type="Pfam" id="PF01761"/>
    </source>
</evidence>
<dbReference type="Gene3D" id="3.40.50.1970">
    <property type="match status" value="1"/>
</dbReference>
<dbReference type="GO" id="GO:0003856">
    <property type="term" value="F:3-dehydroquinate synthase activity"/>
    <property type="evidence" value="ECO:0007669"/>
    <property type="project" value="TreeGrafter"/>
</dbReference>